<feature type="transmembrane region" description="Helical" evidence="1">
    <location>
        <begin position="38"/>
        <end position="62"/>
    </location>
</feature>
<keyword evidence="1" id="KW-0812">Transmembrane</keyword>
<organism evidence="2 3">
    <name type="scientific">Giardia muris</name>
    <dbReference type="NCBI Taxonomy" id="5742"/>
    <lineage>
        <taxon>Eukaryota</taxon>
        <taxon>Metamonada</taxon>
        <taxon>Diplomonadida</taxon>
        <taxon>Hexamitidae</taxon>
        <taxon>Giardiinae</taxon>
        <taxon>Giardia</taxon>
    </lineage>
</organism>
<name>A0A4Z1T439_GIAMU</name>
<evidence type="ECO:0000256" key="1">
    <source>
        <dbReference type="SAM" id="Phobius"/>
    </source>
</evidence>
<feature type="transmembrane region" description="Helical" evidence="1">
    <location>
        <begin position="74"/>
        <end position="94"/>
    </location>
</feature>
<dbReference type="EMBL" id="VDLU01000001">
    <property type="protein sequence ID" value="TNJ30418.1"/>
    <property type="molecule type" value="Genomic_DNA"/>
</dbReference>
<keyword evidence="1" id="KW-1133">Transmembrane helix</keyword>
<keyword evidence="1" id="KW-0472">Membrane</keyword>
<accession>A0A4Z1T439</accession>
<keyword evidence="3" id="KW-1185">Reference proteome</keyword>
<feature type="transmembrane region" description="Helical" evidence="1">
    <location>
        <begin position="131"/>
        <end position="153"/>
    </location>
</feature>
<dbReference type="VEuPathDB" id="GiardiaDB:GMRT_14100"/>
<feature type="transmembrane region" description="Helical" evidence="1">
    <location>
        <begin position="173"/>
        <end position="204"/>
    </location>
</feature>
<dbReference type="PROSITE" id="PS51257">
    <property type="entry name" value="PROKAR_LIPOPROTEIN"/>
    <property type="match status" value="1"/>
</dbReference>
<protein>
    <submittedName>
        <fullName evidence="2">Uncharacterized protein</fullName>
    </submittedName>
</protein>
<reference evidence="2 3" key="1">
    <citation type="submission" date="2019-05" db="EMBL/GenBank/DDBJ databases">
        <title>The compact genome of Giardia muris reveals important steps in the evolution of intestinal protozoan parasites.</title>
        <authorList>
            <person name="Xu F."/>
            <person name="Jimenez-Gonzalez A."/>
            <person name="Einarsson E."/>
            <person name="Astvaldsson A."/>
            <person name="Peirasmaki D."/>
            <person name="Eckmann L."/>
            <person name="Andersson J.O."/>
            <person name="Svard S.G."/>
            <person name="Jerlstrom-Hultqvist J."/>
        </authorList>
    </citation>
    <scope>NUCLEOTIDE SEQUENCE [LARGE SCALE GENOMIC DNA]</scope>
    <source>
        <strain evidence="2 3">Roberts-Thomson</strain>
    </source>
</reference>
<proteinExistence type="predicted"/>
<evidence type="ECO:0000313" key="3">
    <source>
        <dbReference type="Proteomes" id="UP000315496"/>
    </source>
</evidence>
<dbReference type="Proteomes" id="UP000315496">
    <property type="component" value="Chromosome 1"/>
</dbReference>
<sequence>MSRPLLCPEVLLGSLSGVGTLVALIVGCVLKPTKLEGFWLYPGRIYCFLSLPQTILTIWCLGSGLRRPSRITEFIIMSLQLIWACIAIGTNLSFHYGTSITVPLTIGEVCATGMQFYLIETRMRYETVWRFVIGYRMVNSFFGFIMSSCWLANQRFWESIIDYEHLSEYLLCIHLFLFIITLLAITTTNLGVCIAGTITFISLLTKAITEHYVYQVRASEIGALVLLAFLIARIVINIEMHDVQTSSKRQ</sequence>
<feature type="transmembrane region" description="Helical" evidence="1">
    <location>
        <begin position="216"/>
        <end position="236"/>
    </location>
</feature>
<feature type="transmembrane region" description="Helical" evidence="1">
    <location>
        <begin position="12"/>
        <end position="32"/>
    </location>
</feature>
<evidence type="ECO:0000313" key="2">
    <source>
        <dbReference type="EMBL" id="TNJ30418.1"/>
    </source>
</evidence>
<feature type="transmembrane region" description="Helical" evidence="1">
    <location>
        <begin position="100"/>
        <end position="119"/>
    </location>
</feature>
<gene>
    <name evidence="2" type="ORF">GMRT_14100</name>
</gene>
<dbReference type="AlphaFoldDB" id="A0A4Z1T439"/>
<comment type="caution">
    <text evidence="2">The sequence shown here is derived from an EMBL/GenBank/DDBJ whole genome shotgun (WGS) entry which is preliminary data.</text>
</comment>